<dbReference type="EMBL" id="CP036339">
    <property type="protein sequence ID" value="QDT73272.1"/>
    <property type="molecule type" value="Genomic_DNA"/>
</dbReference>
<gene>
    <name evidence="5" type="primary">hin_2</name>
    <name evidence="5" type="ORF">I41_24610</name>
</gene>
<keyword evidence="3" id="KW-0233">DNA recombination</keyword>
<dbReference type="Gene3D" id="3.40.50.1390">
    <property type="entry name" value="Resolvase, N-terminal catalytic domain"/>
    <property type="match status" value="1"/>
</dbReference>
<dbReference type="GO" id="GO:0015074">
    <property type="term" value="P:DNA integration"/>
    <property type="evidence" value="ECO:0007669"/>
    <property type="project" value="UniProtKB-KW"/>
</dbReference>
<dbReference type="SUPFAM" id="SSF53041">
    <property type="entry name" value="Resolvase-like"/>
    <property type="match status" value="1"/>
</dbReference>
<dbReference type="AlphaFoldDB" id="A0A517TY18"/>
<evidence type="ECO:0000256" key="2">
    <source>
        <dbReference type="ARBA" id="ARBA00023125"/>
    </source>
</evidence>
<dbReference type="PROSITE" id="PS00398">
    <property type="entry name" value="RECOMBINASES_2"/>
    <property type="match status" value="1"/>
</dbReference>
<dbReference type="Pfam" id="PF00239">
    <property type="entry name" value="Resolvase"/>
    <property type="match status" value="1"/>
</dbReference>
<dbReference type="Proteomes" id="UP000317909">
    <property type="component" value="Chromosome"/>
</dbReference>
<organism evidence="5 6">
    <name type="scientific">Lacipirellula limnantheis</name>
    <dbReference type="NCBI Taxonomy" id="2528024"/>
    <lineage>
        <taxon>Bacteria</taxon>
        <taxon>Pseudomonadati</taxon>
        <taxon>Planctomycetota</taxon>
        <taxon>Planctomycetia</taxon>
        <taxon>Pirellulales</taxon>
        <taxon>Lacipirellulaceae</taxon>
        <taxon>Lacipirellula</taxon>
    </lineage>
</organism>
<keyword evidence="2" id="KW-0238">DNA-binding</keyword>
<dbReference type="InterPro" id="IPR036162">
    <property type="entry name" value="Resolvase-like_N_sf"/>
</dbReference>
<evidence type="ECO:0000313" key="5">
    <source>
        <dbReference type="EMBL" id="QDT73272.1"/>
    </source>
</evidence>
<dbReference type="InterPro" id="IPR006119">
    <property type="entry name" value="Resolv_N"/>
</dbReference>
<dbReference type="KEGG" id="llh:I41_24610"/>
<sequence length="66" mass="6997">MDSLIGLGISDDDIVTDKAPGGKTEPPGLGACLATLQPGDTLVVWRLDRLGRSMHRLVGLIAELRD</sequence>
<keyword evidence="6" id="KW-1185">Reference proteome</keyword>
<name>A0A517TY18_9BACT</name>
<dbReference type="GO" id="GO:0003677">
    <property type="term" value="F:DNA binding"/>
    <property type="evidence" value="ECO:0007669"/>
    <property type="project" value="UniProtKB-KW"/>
</dbReference>
<keyword evidence="1" id="KW-0229">DNA integration</keyword>
<proteinExistence type="predicted"/>
<dbReference type="InterPro" id="IPR006118">
    <property type="entry name" value="Recombinase_CS"/>
</dbReference>
<accession>A0A517TY18</accession>
<evidence type="ECO:0000256" key="1">
    <source>
        <dbReference type="ARBA" id="ARBA00022908"/>
    </source>
</evidence>
<protein>
    <submittedName>
        <fullName evidence="5">DNA-invertase hin</fullName>
    </submittedName>
</protein>
<evidence type="ECO:0000313" key="6">
    <source>
        <dbReference type="Proteomes" id="UP000317909"/>
    </source>
</evidence>
<evidence type="ECO:0000259" key="4">
    <source>
        <dbReference type="PROSITE" id="PS51736"/>
    </source>
</evidence>
<dbReference type="GO" id="GO:0000150">
    <property type="term" value="F:DNA strand exchange activity"/>
    <property type="evidence" value="ECO:0007669"/>
    <property type="project" value="InterPro"/>
</dbReference>
<reference evidence="5 6" key="1">
    <citation type="submission" date="2019-02" db="EMBL/GenBank/DDBJ databases">
        <title>Deep-cultivation of Planctomycetes and their phenomic and genomic characterization uncovers novel biology.</title>
        <authorList>
            <person name="Wiegand S."/>
            <person name="Jogler M."/>
            <person name="Boedeker C."/>
            <person name="Pinto D."/>
            <person name="Vollmers J."/>
            <person name="Rivas-Marin E."/>
            <person name="Kohn T."/>
            <person name="Peeters S.H."/>
            <person name="Heuer A."/>
            <person name="Rast P."/>
            <person name="Oberbeckmann S."/>
            <person name="Bunk B."/>
            <person name="Jeske O."/>
            <person name="Meyerdierks A."/>
            <person name="Storesund J.E."/>
            <person name="Kallscheuer N."/>
            <person name="Luecker S."/>
            <person name="Lage O.M."/>
            <person name="Pohl T."/>
            <person name="Merkel B.J."/>
            <person name="Hornburger P."/>
            <person name="Mueller R.-W."/>
            <person name="Bruemmer F."/>
            <person name="Labrenz M."/>
            <person name="Spormann A.M."/>
            <person name="Op den Camp H."/>
            <person name="Overmann J."/>
            <person name="Amann R."/>
            <person name="Jetten M.S.M."/>
            <person name="Mascher T."/>
            <person name="Medema M.H."/>
            <person name="Devos D.P."/>
            <person name="Kaster A.-K."/>
            <person name="Ovreas L."/>
            <person name="Rohde M."/>
            <person name="Galperin M.Y."/>
            <person name="Jogler C."/>
        </authorList>
    </citation>
    <scope>NUCLEOTIDE SEQUENCE [LARGE SCALE GENOMIC DNA]</scope>
    <source>
        <strain evidence="5 6">I41</strain>
    </source>
</reference>
<dbReference type="PROSITE" id="PS51736">
    <property type="entry name" value="RECOMBINASES_3"/>
    <property type="match status" value="1"/>
</dbReference>
<evidence type="ECO:0000256" key="3">
    <source>
        <dbReference type="ARBA" id="ARBA00023172"/>
    </source>
</evidence>
<feature type="domain" description="Resolvase/invertase-type recombinase catalytic" evidence="4">
    <location>
        <begin position="1"/>
        <end position="66"/>
    </location>
</feature>